<protein>
    <submittedName>
        <fullName evidence="1">Uncharacterized protein</fullName>
    </submittedName>
</protein>
<gene>
    <name evidence="1" type="ORF">JT362_32905</name>
</gene>
<sequence>MGPLAISHDLFGRLRLADFLPPGTVERLDGWEYLDRYWIGEACGFTEWLRIESEPEEVRSIALDLAELPAGASAAMLATLRLPLRAGMTLPEITTVLGQPEHTEVFVPDRANHDFQVDTVGSYTVGCTVHEDDGLIYLTVHTTPLPE</sequence>
<evidence type="ECO:0000313" key="2">
    <source>
        <dbReference type="Proteomes" id="UP001156441"/>
    </source>
</evidence>
<reference evidence="1 2" key="1">
    <citation type="submission" date="2021-02" db="EMBL/GenBank/DDBJ databases">
        <title>Actinophytocola xerophila sp. nov., isolated from soil of cotton cropping field.</title>
        <authorList>
            <person name="Huang R."/>
            <person name="Chen X."/>
            <person name="Ge X."/>
            <person name="Liu W."/>
        </authorList>
    </citation>
    <scope>NUCLEOTIDE SEQUENCE [LARGE SCALE GENOMIC DNA]</scope>
    <source>
        <strain evidence="1 2">S1-96</strain>
    </source>
</reference>
<evidence type="ECO:0000313" key="1">
    <source>
        <dbReference type="EMBL" id="MCT2587924.1"/>
    </source>
</evidence>
<dbReference type="Proteomes" id="UP001156441">
    <property type="component" value="Unassembled WGS sequence"/>
</dbReference>
<organism evidence="1 2">
    <name type="scientific">Actinophytocola gossypii</name>
    <dbReference type="NCBI Taxonomy" id="2812003"/>
    <lineage>
        <taxon>Bacteria</taxon>
        <taxon>Bacillati</taxon>
        <taxon>Actinomycetota</taxon>
        <taxon>Actinomycetes</taxon>
        <taxon>Pseudonocardiales</taxon>
        <taxon>Pseudonocardiaceae</taxon>
    </lineage>
</organism>
<keyword evidence="2" id="KW-1185">Reference proteome</keyword>
<dbReference type="RefSeq" id="WP_260195848.1">
    <property type="nucleotide sequence ID" value="NZ_JAFFZE010000030.1"/>
</dbReference>
<accession>A0ABT2JJ64</accession>
<name>A0ABT2JJ64_9PSEU</name>
<proteinExistence type="predicted"/>
<comment type="caution">
    <text evidence="1">The sequence shown here is derived from an EMBL/GenBank/DDBJ whole genome shotgun (WGS) entry which is preliminary data.</text>
</comment>
<dbReference type="EMBL" id="JAFFZE010000030">
    <property type="protein sequence ID" value="MCT2587924.1"/>
    <property type="molecule type" value="Genomic_DNA"/>
</dbReference>